<evidence type="ECO:0000313" key="2">
    <source>
        <dbReference type="Proteomes" id="UP000321570"/>
    </source>
</evidence>
<dbReference type="EMBL" id="CABIJS010000088">
    <property type="protein sequence ID" value="VUZ42354.1"/>
    <property type="molecule type" value="Genomic_DNA"/>
</dbReference>
<proteinExistence type="predicted"/>
<reference evidence="1 2" key="1">
    <citation type="submission" date="2019-07" db="EMBL/GenBank/DDBJ databases">
        <authorList>
            <person name="Jastrzebski P J."/>
            <person name="Paukszto L."/>
            <person name="Jastrzebski P J."/>
        </authorList>
    </citation>
    <scope>NUCLEOTIDE SEQUENCE [LARGE SCALE GENOMIC DNA]</scope>
    <source>
        <strain evidence="1 2">WMS-il1</strain>
    </source>
</reference>
<protein>
    <submittedName>
        <fullName evidence="1">Uncharacterized protein</fullName>
    </submittedName>
</protein>
<organism evidence="1 2">
    <name type="scientific">Hymenolepis diminuta</name>
    <name type="common">Rat tapeworm</name>
    <dbReference type="NCBI Taxonomy" id="6216"/>
    <lineage>
        <taxon>Eukaryota</taxon>
        <taxon>Metazoa</taxon>
        <taxon>Spiralia</taxon>
        <taxon>Lophotrochozoa</taxon>
        <taxon>Platyhelminthes</taxon>
        <taxon>Cestoda</taxon>
        <taxon>Eucestoda</taxon>
        <taxon>Cyclophyllidea</taxon>
        <taxon>Hymenolepididae</taxon>
        <taxon>Hymenolepis</taxon>
    </lineage>
</organism>
<dbReference type="Proteomes" id="UP000321570">
    <property type="component" value="Unassembled WGS sequence"/>
</dbReference>
<keyword evidence="2" id="KW-1185">Reference proteome</keyword>
<name>A0A564Y748_HYMDI</name>
<gene>
    <name evidence="1" type="ORF">WMSIL1_LOCUS2885</name>
</gene>
<dbReference type="AlphaFoldDB" id="A0A564Y748"/>
<sequence length="117" mass="13262">MHYCRYYPYKSRNCNACGKKEQKEGKCRSTTTGNLKKKISGKPTGTFNSLSVVSSPYEDRSSNRRRYVTLINDNKVKLQLDTTFDIKNKKTRRTFGCPVLGPSNHIAHNASGDVLKL</sequence>
<evidence type="ECO:0000313" key="1">
    <source>
        <dbReference type="EMBL" id="VUZ42354.1"/>
    </source>
</evidence>
<accession>A0A564Y748</accession>